<gene>
    <name evidence="1" type="ORF">D1825_13370</name>
</gene>
<organism evidence="1 2">
    <name type="scientific">Cellulomonas rhizosphaerae</name>
    <dbReference type="NCBI Taxonomy" id="2293719"/>
    <lineage>
        <taxon>Bacteria</taxon>
        <taxon>Bacillati</taxon>
        <taxon>Actinomycetota</taxon>
        <taxon>Actinomycetes</taxon>
        <taxon>Micrococcales</taxon>
        <taxon>Cellulomonadaceae</taxon>
        <taxon>Cellulomonas</taxon>
    </lineage>
</organism>
<evidence type="ECO:0000313" key="1">
    <source>
        <dbReference type="EMBL" id="RHA38718.1"/>
    </source>
</evidence>
<dbReference type="EMBL" id="QWKP01000211">
    <property type="protein sequence ID" value="RHA38718.1"/>
    <property type="molecule type" value="Genomic_DNA"/>
</dbReference>
<accession>A0A413RJK7</accession>
<comment type="caution">
    <text evidence="1">The sequence shown here is derived from an EMBL/GenBank/DDBJ whole genome shotgun (WGS) entry which is preliminary data.</text>
</comment>
<protein>
    <submittedName>
        <fullName evidence="1">Uncharacterized protein</fullName>
    </submittedName>
</protein>
<reference evidence="1 2" key="1">
    <citation type="submission" date="2018-08" db="EMBL/GenBank/DDBJ databases">
        <title>Cellulomonas rhizosphaerae sp. nov., a novel actinomycete isolated from soil.</title>
        <authorList>
            <person name="Tian Y."/>
        </authorList>
    </citation>
    <scope>NUCLEOTIDE SEQUENCE [LARGE SCALE GENOMIC DNA]</scope>
    <source>
        <strain evidence="1 2">NEAU-TCZ24</strain>
    </source>
</reference>
<name>A0A413RJK7_9CELL</name>
<dbReference type="AlphaFoldDB" id="A0A413RJK7"/>
<sequence length="352" mass="38711">MTLHRHSWTPNPVLDVEHEHHDPDAAAFVCADPECPATAEACTSPLRRDGKTVPCGRVLLTAGRTCDDCVSRARNNLREIRDMYRQLPDVIAAAAGLHAIRYDQRGSSKTKKPTDTSIIGGTAFVMAGGGATFTRAGRNETHIDPALLEAEAADPPSVLAVLTGWEDTWRGEQDQNAAMRTSVDAAVEYLVLHTTWAAQHSGLWAEYLVDLAGLRGRLRNLTGQSSAPQQAGVPCPYCSGSIIQRWGRSGLDDVHECDTCHLTWASEAHFMLAVREAHSALPQTHPDQLVTIEDAKRIYKGRVRPNLFDTWVKRGRLDAEVDEHGMPVRDVRGQFLYRLGDIDARVQRKAAG</sequence>
<dbReference type="Proteomes" id="UP000283374">
    <property type="component" value="Unassembled WGS sequence"/>
</dbReference>
<proteinExistence type="predicted"/>
<evidence type="ECO:0000313" key="2">
    <source>
        <dbReference type="Proteomes" id="UP000283374"/>
    </source>
</evidence>
<keyword evidence="2" id="KW-1185">Reference proteome</keyword>
<dbReference type="RefSeq" id="WP_118767911.1">
    <property type="nucleotide sequence ID" value="NZ_QWKP01000211.1"/>
</dbReference>